<evidence type="ECO:0000256" key="3">
    <source>
        <dbReference type="ARBA" id="ARBA00022801"/>
    </source>
</evidence>
<evidence type="ECO:0000259" key="6">
    <source>
        <dbReference type="Pfam" id="PF00251"/>
    </source>
</evidence>
<feature type="compositionally biased region" description="Basic and acidic residues" evidence="5">
    <location>
        <begin position="337"/>
        <end position="355"/>
    </location>
</feature>
<evidence type="ECO:0000256" key="2">
    <source>
        <dbReference type="ARBA" id="ARBA00012758"/>
    </source>
</evidence>
<sequence>MTSTTTPQSILELDAKTFDARGYTKAEFFVETDFVPSEDKAEAQAGVALLESGSGERHEALLSRPMRRGHITLSINPGSSYRLEVSHVRITYAYLSGADDDLDRGIAFLVTQDGEPAIGAWRELHVREIDDLGGWYRSLSRPQAHFVPFEHWMNDPNGLCRFQGRYHMFFQFNPYGWNWDNMHWGHAVSTDLVHWTHLPIVLYPQPALHEDDTHSGGAFSGSAVPVDAHGRPCAGDEAQAIRLFLTRHMERHGDPSSLIEYQTSCECRDGLSFGPETIVVERPDSSEESTSLGLDFRDPKVEWRFPGDDTHMVVATNVPKDSVAQQEYQLQWSPSSDLRDGWHADGPNDARGDRKGDVQRVPAIAAFDSTGKMMASREGWQYRGIAFADTQHTEAFTFECPDYFPLDGSDVVVAALMKYRDGGGRFQPVMWYTGESHDQASATRSGQDVVFQASQAGLCDFGSGYYAVQSFEDDLGRRIAIAWLADWFGTRTEGAHLANGAMTLPRELHVRDGRLYSHPVSEVYEQLLGATVLHQELGPCGSAKLRDAKALSVPIPGNAYYADIVLQDDADFDITIASDAHGHAVNLVRVSGVTMLRTLGSQTDALELHAGITDVRRIEIFYDRGIAEVFLNNGEAAAALLSPCNNEEGAFRMSQASQDSSVTVDLRRLHGIWEHRR</sequence>
<organism evidence="7 8">
    <name type="scientific">Bifidobacterium crudilactis</name>
    <dbReference type="NCBI Taxonomy" id="327277"/>
    <lineage>
        <taxon>Bacteria</taxon>
        <taxon>Bacillati</taxon>
        <taxon>Actinomycetota</taxon>
        <taxon>Actinomycetes</taxon>
        <taxon>Bifidobacteriales</taxon>
        <taxon>Bifidobacteriaceae</taxon>
        <taxon>Bifidobacterium</taxon>
    </lineage>
</organism>
<feature type="region of interest" description="Disordered" evidence="5">
    <location>
        <begin position="334"/>
        <end position="355"/>
    </location>
</feature>
<dbReference type="PANTHER" id="PTHR43101:SF1">
    <property type="entry name" value="BETA-FRUCTOSIDASE"/>
    <property type="match status" value="1"/>
</dbReference>
<dbReference type="InterPro" id="IPR051214">
    <property type="entry name" value="GH32_Enzymes"/>
</dbReference>
<evidence type="ECO:0000256" key="4">
    <source>
        <dbReference type="ARBA" id="ARBA00023295"/>
    </source>
</evidence>
<dbReference type="Pfam" id="PF00251">
    <property type="entry name" value="Glyco_hydro_32N"/>
    <property type="match status" value="2"/>
</dbReference>
<dbReference type="AlphaFoldDB" id="A0A971CXM1"/>
<dbReference type="GO" id="GO:0004564">
    <property type="term" value="F:beta-fructofuranosidase activity"/>
    <property type="evidence" value="ECO:0007669"/>
    <property type="project" value="UniProtKB-EC"/>
</dbReference>
<gene>
    <name evidence="7" type="ORF">GXW98_00715</name>
</gene>
<dbReference type="InterPro" id="IPR023296">
    <property type="entry name" value="Glyco_hydro_beta-prop_sf"/>
</dbReference>
<evidence type="ECO:0000256" key="5">
    <source>
        <dbReference type="SAM" id="MobiDB-lite"/>
    </source>
</evidence>
<dbReference type="InterPro" id="IPR001362">
    <property type="entry name" value="Glyco_hydro_32"/>
</dbReference>
<dbReference type="Gene3D" id="2.115.10.20">
    <property type="entry name" value="Glycosyl hydrolase domain, family 43"/>
    <property type="match status" value="1"/>
</dbReference>
<dbReference type="Proteomes" id="UP000767327">
    <property type="component" value="Unassembled WGS sequence"/>
</dbReference>
<reference evidence="7" key="1">
    <citation type="journal article" date="2020" name="Biotechnol. Biofuels">
        <title>New insights from the biogas microbiome by comprehensive genome-resolved metagenomics of nearly 1600 species originating from multiple anaerobic digesters.</title>
        <authorList>
            <person name="Campanaro S."/>
            <person name="Treu L."/>
            <person name="Rodriguez-R L.M."/>
            <person name="Kovalovszki A."/>
            <person name="Ziels R.M."/>
            <person name="Maus I."/>
            <person name="Zhu X."/>
            <person name="Kougias P.G."/>
            <person name="Basile A."/>
            <person name="Luo G."/>
            <person name="Schluter A."/>
            <person name="Konstantinidis K.T."/>
            <person name="Angelidaki I."/>
        </authorList>
    </citation>
    <scope>NUCLEOTIDE SEQUENCE</scope>
    <source>
        <strain evidence="7">AS01afH2WH_6</strain>
    </source>
</reference>
<protein>
    <recommendedName>
        <fullName evidence="2">beta-fructofuranosidase</fullName>
        <ecNumber evidence="2">3.2.1.26</ecNumber>
    </recommendedName>
</protein>
<name>A0A971CXM1_9BIFI</name>
<evidence type="ECO:0000313" key="8">
    <source>
        <dbReference type="Proteomes" id="UP000767327"/>
    </source>
</evidence>
<reference evidence="7" key="2">
    <citation type="submission" date="2020-01" db="EMBL/GenBank/DDBJ databases">
        <authorList>
            <person name="Campanaro S."/>
        </authorList>
    </citation>
    <scope>NUCLEOTIDE SEQUENCE</scope>
    <source>
        <strain evidence="7">AS01afH2WH_6</strain>
    </source>
</reference>
<accession>A0A971CXM1</accession>
<dbReference type="RefSeq" id="WP_273172093.1">
    <property type="nucleotide sequence ID" value="NZ_JAAXZR010000004.1"/>
</dbReference>
<evidence type="ECO:0000313" key="7">
    <source>
        <dbReference type="EMBL" id="NLT78798.1"/>
    </source>
</evidence>
<comment type="similarity">
    <text evidence="1">Belongs to the glycosyl hydrolase 32 family.</text>
</comment>
<dbReference type="GO" id="GO:0005975">
    <property type="term" value="P:carbohydrate metabolic process"/>
    <property type="evidence" value="ECO:0007669"/>
    <property type="project" value="InterPro"/>
</dbReference>
<dbReference type="InterPro" id="IPR013148">
    <property type="entry name" value="Glyco_hydro_32_N"/>
</dbReference>
<proteinExistence type="inferred from homology"/>
<dbReference type="SUPFAM" id="SSF75005">
    <property type="entry name" value="Arabinanase/levansucrase/invertase"/>
    <property type="match status" value="1"/>
</dbReference>
<dbReference type="PANTHER" id="PTHR43101">
    <property type="entry name" value="BETA-FRUCTOSIDASE"/>
    <property type="match status" value="1"/>
</dbReference>
<feature type="domain" description="Glycosyl hydrolase family 32 N-terminal" evidence="6">
    <location>
        <begin position="145"/>
        <end position="319"/>
    </location>
</feature>
<keyword evidence="3 7" id="KW-0378">Hydrolase</keyword>
<dbReference type="EC" id="3.2.1.26" evidence="2"/>
<feature type="domain" description="Glycosyl hydrolase family 32 N-terminal" evidence="6">
    <location>
        <begin position="380"/>
        <end position="519"/>
    </location>
</feature>
<dbReference type="PROSITE" id="PS00609">
    <property type="entry name" value="GLYCOSYL_HYDROL_F32"/>
    <property type="match status" value="1"/>
</dbReference>
<keyword evidence="4" id="KW-0326">Glycosidase</keyword>
<dbReference type="InterPro" id="IPR018053">
    <property type="entry name" value="Glyco_hydro_32_AS"/>
</dbReference>
<dbReference type="SMART" id="SM00640">
    <property type="entry name" value="Glyco_32"/>
    <property type="match status" value="1"/>
</dbReference>
<dbReference type="EMBL" id="JAAXZR010000004">
    <property type="protein sequence ID" value="NLT78798.1"/>
    <property type="molecule type" value="Genomic_DNA"/>
</dbReference>
<evidence type="ECO:0000256" key="1">
    <source>
        <dbReference type="ARBA" id="ARBA00009902"/>
    </source>
</evidence>
<comment type="caution">
    <text evidence="7">The sequence shown here is derived from an EMBL/GenBank/DDBJ whole genome shotgun (WGS) entry which is preliminary data.</text>
</comment>